<name>G0NYH9_CAEBE</name>
<dbReference type="HOGENOM" id="CLU_1074516_0_0_1"/>
<feature type="compositionally biased region" description="Basic and acidic residues" evidence="1">
    <location>
        <begin position="70"/>
        <end position="85"/>
    </location>
</feature>
<dbReference type="InParanoid" id="G0NYH9"/>
<dbReference type="Proteomes" id="UP000008068">
    <property type="component" value="Unassembled WGS sequence"/>
</dbReference>
<sequence>MLGKWAEMRVDDKNSVREPIRIVRPYFETRAIAGLAEKQRHERGRNSSPDIKNEYNMDESSPRSSRHRSRSNDARTRNNSFERHISIRFNDSSSPNRINKYDEGSSYAHTNSSYNEMRRSDVESSEYSGSRMNAFPHNNHRRRSQSAERNISHHSTDNGYLQDENTENRGNFSQPPGLSSNSRLVEKGNYNQSNSFEVEKPRVASKTEQEKQILILKQRLSRMSQLVLSLTTDESVSMPMKMWNVEEYEDLIELAKKPV</sequence>
<organism evidence="3">
    <name type="scientific">Caenorhabditis brenneri</name>
    <name type="common">Nematode worm</name>
    <dbReference type="NCBI Taxonomy" id="135651"/>
    <lineage>
        <taxon>Eukaryota</taxon>
        <taxon>Metazoa</taxon>
        <taxon>Ecdysozoa</taxon>
        <taxon>Nematoda</taxon>
        <taxon>Chromadorea</taxon>
        <taxon>Rhabditida</taxon>
        <taxon>Rhabditina</taxon>
        <taxon>Rhabditomorpha</taxon>
        <taxon>Rhabditoidea</taxon>
        <taxon>Rhabditidae</taxon>
        <taxon>Peloderinae</taxon>
        <taxon>Caenorhabditis</taxon>
    </lineage>
</organism>
<evidence type="ECO:0000256" key="1">
    <source>
        <dbReference type="SAM" id="MobiDB-lite"/>
    </source>
</evidence>
<dbReference type="EMBL" id="GL379981">
    <property type="protein sequence ID" value="EGT40107.1"/>
    <property type="molecule type" value="Genomic_DNA"/>
</dbReference>
<dbReference type="PANTHER" id="PTHR38607">
    <property type="entry name" value="PROTEIN CBG00180-RELATED"/>
    <property type="match status" value="1"/>
</dbReference>
<dbReference type="AlphaFoldDB" id="G0NYH9"/>
<gene>
    <name evidence="2" type="ORF">CAEBREN_01364</name>
</gene>
<keyword evidence="3" id="KW-1185">Reference proteome</keyword>
<evidence type="ECO:0000313" key="3">
    <source>
        <dbReference type="Proteomes" id="UP000008068"/>
    </source>
</evidence>
<feature type="compositionally biased region" description="Basic and acidic residues" evidence="1">
    <location>
        <begin position="197"/>
        <end position="209"/>
    </location>
</feature>
<evidence type="ECO:0000313" key="2">
    <source>
        <dbReference type="EMBL" id="EGT40107.1"/>
    </source>
</evidence>
<protein>
    <submittedName>
        <fullName evidence="2">Uncharacterized protein</fullName>
    </submittedName>
</protein>
<accession>G0NYH9</accession>
<reference evidence="3" key="1">
    <citation type="submission" date="2011-07" db="EMBL/GenBank/DDBJ databases">
        <authorList>
            <consortium name="Caenorhabditis brenneri Sequencing and Analysis Consortium"/>
            <person name="Wilson R.K."/>
        </authorList>
    </citation>
    <scope>NUCLEOTIDE SEQUENCE [LARGE SCALE GENOMIC DNA]</scope>
    <source>
        <strain evidence="3">PB2801</strain>
    </source>
</reference>
<proteinExistence type="predicted"/>
<feature type="compositionally biased region" description="Polar residues" evidence="1">
    <location>
        <begin position="168"/>
        <end position="196"/>
    </location>
</feature>
<dbReference type="PANTHER" id="PTHR38607:SF1">
    <property type="entry name" value="MABP DOMAIN-CONTAINING PROTEIN-RELATED"/>
    <property type="match status" value="1"/>
</dbReference>
<feature type="region of interest" description="Disordered" evidence="1">
    <location>
        <begin position="33"/>
        <end position="209"/>
    </location>
</feature>